<comment type="subcellular location">
    <subcellularLocation>
        <location evidence="1">Cell membrane</location>
        <topology evidence="1">Multi-pass membrane protein</topology>
    </subcellularLocation>
</comment>
<dbReference type="InterPro" id="IPR011701">
    <property type="entry name" value="MFS"/>
</dbReference>
<feature type="transmembrane region" description="Helical" evidence="8">
    <location>
        <begin position="366"/>
        <end position="389"/>
    </location>
</feature>
<dbReference type="InterPro" id="IPR036259">
    <property type="entry name" value="MFS_trans_sf"/>
</dbReference>
<accession>A0ABT9XM97</accession>
<dbReference type="InterPro" id="IPR020846">
    <property type="entry name" value="MFS_dom"/>
</dbReference>
<evidence type="ECO:0000256" key="2">
    <source>
        <dbReference type="ARBA" id="ARBA00008537"/>
    </source>
</evidence>
<proteinExistence type="inferred from homology"/>
<protein>
    <submittedName>
        <fullName evidence="10">EmrB/QacA subfamily drug resistance transporter</fullName>
    </submittedName>
</protein>
<dbReference type="PANTHER" id="PTHR42718">
    <property type="entry name" value="MAJOR FACILITATOR SUPERFAMILY MULTIDRUG TRANSPORTER MFSC"/>
    <property type="match status" value="1"/>
</dbReference>
<evidence type="ECO:0000256" key="4">
    <source>
        <dbReference type="ARBA" id="ARBA00022475"/>
    </source>
</evidence>
<comment type="caution">
    <text evidence="10">The sequence shown here is derived from an EMBL/GenBank/DDBJ whole genome shotgun (WGS) entry which is preliminary data.</text>
</comment>
<evidence type="ECO:0000256" key="7">
    <source>
        <dbReference type="ARBA" id="ARBA00023136"/>
    </source>
</evidence>
<keyword evidence="4" id="KW-1003">Cell membrane</keyword>
<dbReference type="Proteomes" id="UP001232973">
    <property type="component" value="Unassembled WGS sequence"/>
</dbReference>
<evidence type="ECO:0000256" key="6">
    <source>
        <dbReference type="ARBA" id="ARBA00022989"/>
    </source>
</evidence>
<evidence type="ECO:0000259" key="9">
    <source>
        <dbReference type="PROSITE" id="PS50850"/>
    </source>
</evidence>
<keyword evidence="3" id="KW-0813">Transport</keyword>
<dbReference type="EMBL" id="JAUSTP010000044">
    <property type="protein sequence ID" value="MDQ0191441.1"/>
    <property type="molecule type" value="Genomic_DNA"/>
</dbReference>
<name>A0ABT9XM97_9BACL</name>
<dbReference type="SUPFAM" id="SSF103473">
    <property type="entry name" value="MFS general substrate transporter"/>
    <property type="match status" value="1"/>
</dbReference>
<evidence type="ECO:0000256" key="8">
    <source>
        <dbReference type="SAM" id="Phobius"/>
    </source>
</evidence>
<feature type="transmembrane region" description="Helical" evidence="8">
    <location>
        <begin position="172"/>
        <end position="193"/>
    </location>
</feature>
<evidence type="ECO:0000313" key="11">
    <source>
        <dbReference type="Proteomes" id="UP001232973"/>
    </source>
</evidence>
<dbReference type="InterPro" id="IPR004638">
    <property type="entry name" value="EmrB-like"/>
</dbReference>
<keyword evidence="11" id="KW-1185">Reference proteome</keyword>
<keyword evidence="5 8" id="KW-0812">Transmembrane</keyword>
<dbReference type="Gene3D" id="1.20.1250.20">
    <property type="entry name" value="MFS general substrate transporter like domains"/>
    <property type="match status" value="1"/>
</dbReference>
<feature type="transmembrane region" description="Helical" evidence="8">
    <location>
        <begin position="145"/>
        <end position="166"/>
    </location>
</feature>
<feature type="transmembrane region" description="Helical" evidence="8">
    <location>
        <begin position="111"/>
        <end position="133"/>
    </location>
</feature>
<dbReference type="Pfam" id="PF07690">
    <property type="entry name" value="MFS_1"/>
    <property type="match status" value="1"/>
</dbReference>
<feature type="transmembrane region" description="Helical" evidence="8">
    <location>
        <begin position="205"/>
        <end position="225"/>
    </location>
</feature>
<dbReference type="NCBIfam" id="TIGR00711">
    <property type="entry name" value="efflux_EmrB"/>
    <property type="match status" value="1"/>
</dbReference>
<evidence type="ECO:0000313" key="10">
    <source>
        <dbReference type="EMBL" id="MDQ0191441.1"/>
    </source>
</evidence>
<feature type="transmembrane region" description="Helical" evidence="8">
    <location>
        <begin position="277"/>
        <end position="298"/>
    </location>
</feature>
<feature type="transmembrane region" description="Helical" evidence="8">
    <location>
        <begin position="336"/>
        <end position="354"/>
    </location>
</feature>
<dbReference type="PANTHER" id="PTHR42718:SF9">
    <property type="entry name" value="MAJOR FACILITATOR SUPERFAMILY MULTIDRUG TRANSPORTER MFSC"/>
    <property type="match status" value="1"/>
</dbReference>
<comment type="similarity">
    <text evidence="2">Belongs to the major facilitator superfamily. EmrB family.</text>
</comment>
<feature type="transmembrane region" description="Helical" evidence="8">
    <location>
        <begin position="453"/>
        <end position="471"/>
    </location>
</feature>
<dbReference type="PROSITE" id="PS50850">
    <property type="entry name" value="MFS"/>
    <property type="match status" value="1"/>
</dbReference>
<evidence type="ECO:0000256" key="5">
    <source>
        <dbReference type="ARBA" id="ARBA00022692"/>
    </source>
</evidence>
<reference evidence="10 11" key="1">
    <citation type="submission" date="2023-07" db="EMBL/GenBank/DDBJ databases">
        <title>Genomic Encyclopedia of Type Strains, Phase IV (KMG-IV): sequencing the most valuable type-strain genomes for metagenomic binning, comparative biology and taxonomic classification.</title>
        <authorList>
            <person name="Goeker M."/>
        </authorList>
    </citation>
    <scope>NUCLEOTIDE SEQUENCE [LARGE SCALE GENOMIC DNA]</scope>
    <source>
        <strain evidence="10 11">DSM 4006</strain>
    </source>
</reference>
<sequence>MERTVGATSREFSVRKILPTVFALIFGMLVVMMDSSVMNVAIPTLESAFQSGLKIMQWSITGYTLALSAVIPLAGWFSDRFGAKRVFLISIGLFMVGSLLCSIATSPAQLITFRVLQGLAGGMVAPIGIAFSFRVAPPDKRGSVMGLLGLPMLISPVLGPLLSGWLLEYASWHWIFLINVPIGIVALALGLRFLPRSVDTKNPQLDIPGAIMAPFSFAAIVYGVHDGGSQGWSVPSTIIPLTIGVLSLCVFIVVELRRQMPLLELRAFQSVEFSKGVVIVFVNWTAIFGTLFLIPLYLQQVRGFSTFHSGLMVIPQAVLSFIGLQIGGKLFDKYGARPIVFAGLLILSAALYWLSQIQVNTSIASLVTNLCILGLGQGLTTMQISTHVLKSAPAQLISRVTPITTSGQQIFGSLAVAMMSGFLASNIAKHMHAVANQSKEALVSAMATGFGDTFHIALIIALCGLVLSIFLNKPRTRQG</sequence>
<feature type="transmembrane region" description="Helical" evidence="8">
    <location>
        <begin position="237"/>
        <end position="256"/>
    </location>
</feature>
<dbReference type="RefSeq" id="WP_274455481.1">
    <property type="nucleotide sequence ID" value="NZ_CP067097.1"/>
</dbReference>
<evidence type="ECO:0000256" key="1">
    <source>
        <dbReference type="ARBA" id="ARBA00004651"/>
    </source>
</evidence>
<dbReference type="Gene3D" id="1.20.1720.10">
    <property type="entry name" value="Multidrug resistance protein D"/>
    <property type="match status" value="1"/>
</dbReference>
<keyword evidence="6 8" id="KW-1133">Transmembrane helix</keyword>
<feature type="domain" description="Major facilitator superfamily (MFS) profile" evidence="9">
    <location>
        <begin position="20"/>
        <end position="476"/>
    </location>
</feature>
<organism evidence="10 11">
    <name type="scientific">Alicyclobacillus cycloheptanicus</name>
    <dbReference type="NCBI Taxonomy" id="1457"/>
    <lineage>
        <taxon>Bacteria</taxon>
        <taxon>Bacillati</taxon>
        <taxon>Bacillota</taxon>
        <taxon>Bacilli</taxon>
        <taxon>Bacillales</taxon>
        <taxon>Alicyclobacillaceae</taxon>
        <taxon>Alicyclobacillus</taxon>
    </lineage>
</organism>
<evidence type="ECO:0000256" key="3">
    <source>
        <dbReference type="ARBA" id="ARBA00022448"/>
    </source>
</evidence>
<gene>
    <name evidence="10" type="ORF">J2S03_003312</name>
</gene>
<feature type="transmembrane region" description="Helical" evidence="8">
    <location>
        <begin position="55"/>
        <end position="74"/>
    </location>
</feature>
<keyword evidence="7 8" id="KW-0472">Membrane</keyword>
<feature type="transmembrane region" description="Helical" evidence="8">
    <location>
        <begin position="86"/>
        <end position="105"/>
    </location>
</feature>
<feature type="transmembrane region" description="Helical" evidence="8">
    <location>
        <begin position="21"/>
        <end position="43"/>
    </location>
</feature>
<dbReference type="CDD" id="cd17503">
    <property type="entry name" value="MFS_LmrB_MDR_like"/>
    <property type="match status" value="1"/>
</dbReference>